<protein>
    <recommendedName>
        <fullName evidence="4">Gag-pol polyprotein</fullName>
    </recommendedName>
</protein>
<dbReference type="InterPro" id="IPR021109">
    <property type="entry name" value="Peptidase_aspartic_dom_sf"/>
</dbReference>
<organism evidence="2 3">
    <name type="scientific">Solanum commersonii</name>
    <name type="common">Commerson's wild potato</name>
    <name type="synonym">Commerson's nightshade</name>
    <dbReference type="NCBI Taxonomy" id="4109"/>
    <lineage>
        <taxon>Eukaryota</taxon>
        <taxon>Viridiplantae</taxon>
        <taxon>Streptophyta</taxon>
        <taxon>Embryophyta</taxon>
        <taxon>Tracheophyta</taxon>
        <taxon>Spermatophyta</taxon>
        <taxon>Magnoliopsida</taxon>
        <taxon>eudicotyledons</taxon>
        <taxon>Gunneridae</taxon>
        <taxon>Pentapetalae</taxon>
        <taxon>asterids</taxon>
        <taxon>lamiids</taxon>
        <taxon>Solanales</taxon>
        <taxon>Solanaceae</taxon>
        <taxon>Solanoideae</taxon>
        <taxon>Solaneae</taxon>
        <taxon>Solanum</taxon>
    </lineage>
</organism>
<dbReference type="Pfam" id="PF08284">
    <property type="entry name" value="RVP_2"/>
    <property type="match status" value="1"/>
</dbReference>
<reference evidence="2 3" key="1">
    <citation type="submission" date="2020-09" db="EMBL/GenBank/DDBJ databases">
        <title>De no assembly of potato wild relative species, Solanum commersonii.</title>
        <authorList>
            <person name="Cho K."/>
        </authorList>
    </citation>
    <scope>NUCLEOTIDE SEQUENCE [LARGE SCALE GENOMIC DNA]</scope>
    <source>
        <strain evidence="2">LZ3.2</strain>
        <tissue evidence="2">Leaf</tissue>
    </source>
</reference>
<evidence type="ECO:0000256" key="1">
    <source>
        <dbReference type="SAM" id="MobiDB-lite"/>
    </source>
</evidence>
<dbReference type="OrthoDB" id="1747507at2759"/>
<dbReference type="CDD" id="cd00303">
    <property type="entry name" value="retropepsin_like"/>
    <property type="match status" value="1"/>
</dbReference>
<proteinExistence type="predicted"/>
<name>A0A9J5W6N9_SOLCO</name>
<feature type="region of interest" description="Disordered" evidence="1">
    <location>
        <begin position="57"/>
        <end position="90"/>
    </location>
</feature>
<gene>
    <name evidence="2" type="ORF">H5410_060773</name>
</gene>
<feature type="region of interest" description="Disordered" evidence="1">
    <location>
        <begin position="20"/>
        <end position="42"/>
    </location>
</feature>
<sequence>MIHVQQVEDDKLRDREEFKIKKAKTSGNESRHQKRLQTGHLSNISKRDVLHHLLVHPHQGTNSGRNRGTRAQSSSVAPPDKGAPRGATLGTGGGINHLYAITRWQEQNNSPNVVNGMIKVLTFDVYALLDSGASLSFVTPYVAMNFNILPEQLLKPFSVYTHVGECILAKRVYRDCTISVYHKETMADLVELDMIDFDVIQLLSGGVL</sequence>
<accession>A0A9J5W6N9</accession>
<keyword evidence="3" id="KW-1185">Reference proteome</keyword>
<dbReference type="Gene3D" id="2.40.70.10">
    <property type="entry name" value="Acid Proteases"/>
    <property type="match status" value="1"/>
</dbReference>
<evidence type="ECO:0000313" key="2">
    <source>
        <dbReference type="EMBL" id="KAG5571007.1"/>
    </source>
</evidence>
<feature type="compositionally biased region" description="Polar residues" evidence="1">
    <location>
        <begin position="59"/>
        <end position="76"/>
    </location>
</feature>
<comment type="caution">
    <text evidence="2">The sequence shown here is derived from an EMBL/GenBank/DDBJ whole genome shotgun (WGS) entry which is preliminary data.</text>
</comment>
<evidence type="ECO:0008006" key="4">
    <source>
        <dbReference type="Google" id="ProtNLM"/>
    </source>
</evidence>
<evidence type="ECO:0000313" key="3">
    <source>
        <dbReference type="Proteomes" id="UP000824120"/>
    </source>
</evidence>
<dbReference type="EMBL" id="JACXVP010000012">
    <property type="protein sequence ID" value="KAG5571007.1"/>
    <property type="molecule type" value="Genomic_DNA"/>
</dbReference>
<dbReference type="Proteomes" id="UP000824120">
    <property type="component" value="Chromosome 12"/>
</dbReference>
<dbReference type="AlphaFoldDB" id="A0A9J5W6N9"/>